<dbReference type="AlphaFoldDB" id="A0AAD5KE58"/>
<protein>
    <submittedName>
        <fullName evidence="1">Uncharacterized protein</fullName>
    </submittedName>
</protein>
<name>A0AAD5KE58_9CRUS</name>
<sequence>MAVTSTTLAGVNVFRFSGAVTDAEIKAAWANNVSEGRYVLNRAIYLDNTADLTGVQGGFAVDFGTQVLPAIILHTSRDRSKSTFKNFIFTQRVGLIVNQRSGFVNTTNGTSLSNAGSGLSVDGLSLNGGGFVYGVAGNAGGPGDTRFLNEMAFAGTEGATIMSQEFTEEELQICVGASTVIRGLNVEKGYGFPQIGTPTGSVSVPVYRSNLNTQSTVNGGLIPIRLFPSGGNSSNIRYASVCYVDSYVTRNGADITTRLIDTFGSNAFNIATIMILNNYTRGSWFGTTKTNMAITTWSPTNIIYGGVMNKLQFIGGAGGVVECYDSRSTTARQKCAFKEIGFSDYLDTNLSPPVDAEGRIITVHIAAIATGAGAPITRYTDNWRVFKRFGTRVIVVQPDMTSGDNDLSSFSPVILNPQNGLVRTQSAIQAATAVNTFREVAEELHNFAITSTGISSYAAPYEGNFFELEGRVLKTAFASVVLDPTAPAKIAYDQATNTLTLKSALISSGTAVSEWRNEGGTFSFLNGAQITGVFADADGSRANVSNLDPEGFGVTWFLRYKKTASATWTNVSGTGNNATILIDLDKYTFMARVPGYDWKTLEVDTNESLSIDMNLQYQVSANNTPQYTMVYNEDLEQAIQYDATRQAVAVTNTTGAIIQPGFAELYQATQRIQHIPALVWGWTLPVTANSTSQKIIIPDGNPISFFLTEDSTASVKVTCPVIHLTSGESADDRVRGNSDGYSIILGSPATAESAGLQSAIVSEILEKIGGAGYVIGIDSLKNIKDQVNAVKAVVDDLENYDDTTLTAKVDEVKGVVDLLENYDDTTLISKVDAIKSVADGIATAVADKTGYALTPAQIELIAVTVESHLLDEGDNQMLINAIVGAIGNTNVDQVALVAAIRSDLERNGGKISDIKAKVDTLNNTDLTTVAKEATLQQVKTKVDGLENADLSAVALEATSQSIITKVDNLNVDFQPVLDAVGSPLQAADYVAPDNTKIGQIKEKVDTLQNADLSAVALEASVQDVKEAVGNIEPVSLDGIATTEQLGVAKDLIIETVVSATGEQLENLL</sequence>
<dbReference type="Proteomes" id="UP000820818">
    <property type="component" value="Unassembled WGS sequence"/>
</dbReference>
<evidence type="ECO:0000313" key="1">
    <source>
        <dbReference type="EMBL" id="KAI9549894.1"/>
    </source>
</evidence>
<proteinExistence type="predicted"/>
<dbReference type="EMBL" id="WJBH02000205">
    <property type="protein sequence ID" value="KAI9549894.1"/>
    <property type="molecule type" value="Genomic_DNA"/>
</dbReference>
<keyword evidence="2" id="KW-1185">Reference proteome</keyword>
<gene>
    <name evidence="1" type="ORF">GHT06_005782</name>
</gene>
<comment type="caution">
    <text evidence="1">The sequence shown here is derived from an EMBL/GenBank/DDBJ whole genome shotgun (WGS) entry which is preliminary data.</text>
</comment>
<evidence type="ECO:0000313" key="2">
    <source>
        <dbReference type="Proteomes" id="UP000820818"/>
    </source>
</evidence>
<accession>A0AAD5KE58</accession>
<reference evidence="1" key="1">
    <citation type="submission" date="2022-05" db="EMBL/GenBank/DDBJ databases">
        <title>A multi-omics perspective on studying reproductive biology in Daphnia sinensis.</title>
        <authorList>
            <person name="Jia J."/>
        </authorList>
    </citation>
    <scope>NUCLEOTIDE SEQUENCE</scope>
    <source>
        <strain evidence="1">WSL</strain>
    </source>
</reference>
<organism evidence="1 2">
    <name type="scientific">Daphnia sinensis</name>
    <dbReference type="NCBI Taxonomy" id="1820382"/>
    <lineage>
        <taxon>Eukaryota</taxon>
        <taxon>Metazoa</taxon>
        <taxon>Ecdysozoa</taxon>
        <taxon>Arthropoda</taxon>
        <taxon>Crustacea</taxon>
        <taxon>Branchiopoda</taxon>
        <taxon>Diplostraca</taxon>
        <taxon>Cladocera</taxon>
        <taxon>Anomopoda</taxon>
        <taxon>Daphniidae</taxon>
        <taxon>Daphnia</taxon>
        <taxon>Daphnia similis group</taxon>
    </lineage>
</organism>